<evidence type="ECO:0000256" key="1">
    <source>
        <dbReference type="SAM" id="MobiDB-lite"/>
    </source>
</evidence>
<protein>
    <recommendedName>
        <fullName evidence="3">SH3b domain-containing protein</fullName>
    </recommendedName>
</protein>
<dbReference type="PROSITE" id="PS51781">
    <property type="entry name" value="SH3B"/>
    <property type="match status" value="1"/>
</dbReference>
<dbReference type="AlphaFoldDB" id="A0A419DG20"/>
<feature type="compositionally biased region" description="Basic and acidic residues" evidence="1">
    <location>
        <begin position="1"/>
        <end position="16"/>
    </location>
</feature>
<feature type="compositionally biased region" description="Acidic residues" evidence="1">
    <location>
        <begin position="45"/>
        <end position="72"/>
    </location>
</feature>
<name>A0A419DG20_9BACT</name>
<accession>A0A419DG20</accession>
<feature type="compositionally biased region" description="Acidic residues" evidence="1">
    <location>
        <begin position="17"/>
        <end position="32"/>
    </location>
</feature>
<feature type="transmembrane region" description="Helical" evidence="2">
    <location>
        <begin position="146"/>
        <end position="167"/>
    </location>
</feature>
<proteinExistence type="predicted"/>
<reference evidence="4 5" key="1">
    <citation type="journal article" date="2017" name="ISME J.">
        <title>Energy and carbon metabolisms in a deep terrestrial subsurface fluid microbial community.</title>
        <authorList>
            <person name="Momper L."/>
            <person name="Jungbluth S.P."/>
            <person name="Lee M.D."/>
            <person name="Amend J.P."/>
        </authorList>
    </citation>
    <scope>NUCLEOTIDE SEQUENCE [LARGE SCALE GENOMIC DNA]</scope>
    <source>
        <strain evidence="4">SURF_29</strain>
    </source>
</reference>
<sequence>MAKKEDPKDKIKKEGADENEALEDIVEEEKEAETEGKEQDYNSIFDEDYVDDSDEKEADEDPEEEKVNEAESDSAKASSDKEDKEGKQTKEESKDSSSNKSSNKKKEEKTKKAESKKDKEDNDPQDEITLHEKPQKEKKGFPTKKALIALAVILALLAGAFGGYLYFKSTNTQKEETKKEEPKTEEPKEETPTGKTVYVTSEGGLNMRKEPDSTSEVIAVIPNGTKLDVLKEQGEWYKVKYEGKEGWIWKGYTSEESPLVYKNEEYGFQLTFPSNWSNYKVVKKDIDNGDGTTAPTFYVGIKVSNANSESVVGKGYADMFAISALTNDQWASMEAGEGPKPAYITKSSKYVFTWSPSQAGPDEVLDEREEVQGIIDTFKLL</sequence>
<evidence type="ECO:0000313" key="4">
    <source>
        <dbReference type="EMBL" id="RJO62074.1"/>
    </source>
</evidence>
<dbReference type="Proteomes" id="UP000285655">
    <property type="component" value="Unassembled WGS sequence"/>
</dbReference>
<gene>
    <name evidence="4" type="ORF">C4544_01070</name>
</gene>
<keyword evidence="2" id="KW-0472">Membrane</keyword>
<dbReference type="SMART" id="SM00287">
    <property type="entry name" value="SH3b"/>
    <property type="match status" value="1"/>
</dbReference>
<keyword evidence="2" id="KW-1133">Transmembrane helix</keyword>
<feature type="compositionally biased region" description="Basic and acidic residues" evidence="1">
    <location>
        <begin position="78"/>
        <end position="97"/>
    </location>
</feature>
<dbReference type="Pfam" id="PF08239">
    <property type="entry name" value="SH3_3"/>
    <property type="match status" value="1"/>
</dbReference>
<feature type="compositionally biased region" description="Basic and acidic residues" evidence="1">
    <location>
        <begin position="173"/>
        <end position="192"/>
    </location>
</feature>
<dbReference type="EMBL" id="QZJW01000005">
    <property type="protein sequence ID" value="RJO62074.1"/>
    <property type="molecule type" value="Genomic_DNA"/>
</dbReference>
<evidence type="ECO:0000256" key="2">
    <source>
        <dbReference type="SAM" id="Phobius"/>
    </source>
</evidence>
<feature type="region of interest" description="Disordered" evidence="1">
    <location>
        <begin position="173"/>
        <end position="196"/>
    </location>
</feature>
<dbReference type="Gene3D" id="2.30.30.40">
    <property type="entry name" value="SH3 Domains"/>
    <property type="match status" value="1"/>
</dbReference>
<feature type="region of interest" description="Disordered" evidence="1">
    <location>
        <begin position="1"/>
        <end position="139"/>
    </location>
</feature>
<dbReference type="InterPro" id="IPR003646">
    <property type="entry name" value="SH3-like_bac-type"/>
</dbReference>
<feature type="domain" description="SH3b" evidence="3">
    <location>
        <begin position="194"/>
        <end position="257"/>
    </location>
</feature>
<comment type="caution">
    <text evidence="4">The sequence shown here is derived from an EMBL/GenBank/DDBJ whole genome shotgun (WGS) entry which is preliminary data.</text>
</comment>
<keyword evidence="2" id="KW-0812">Transmembrane</keyword>
<evidence type="ECO:0000259" key="3">
    <source>
        <dbReference type="PROSITE" id="PS51781"/>
    </source>
</evidence>
<evidence type="ECO:0000313" key="5">
    <source>
        <dbReference type="Proteomes" id="UP000285655"/>
    </source>
</evidence>
<organism evidence="4 5">
    <name type="scientific">candidate division WS5 bacterium</name>
    <dbReference type="NCBI Taxonomy" id="2093353"/>
    <lineage>
        <taxon>Bacteria</taxon>
        <taxon>candidate division WS5</taxon>
    </lineage>
</organism>
<feature type="compositionally biased region" description="Basic and acidic residues" evidence="1">
    <location>
        <begin position="104"/>
        <end position="139"/>
    </location>
</feature>